<organism evidence="2 3">
    <name type="scientific">Teratosphaeria destructans</name>
    <dbReference type="NCBI Taxonomy" id="418781"/>
    <lineage>
        <taxon>Eukaryota</taxon>
        <taxon>Fungi</taxon>
        <taxon>Dikarya</taxon>
        <taxon>Ascomycota</taxon>
        <taxon>Pezizomycotina</taxon>
        <taxon>Dothideomycetes</taxon>
        <taxon>Dothideomycetidae</taxon>
        <taxon>Mycosphaerellales</taxon>
        <taxon>Teratosphaeriaceae</taxon>
        <taxon>Teratosphaeria</taxon>
    </lineage>
</organism>
<dbReference type="AlphaFoldDB" id="A0A9W7W277"/>
<reference evidence="2 3" key="2">
    <citation type="journal article" date="2021" name="Curr. Genet.">
        <title>Genetic response to nitrogen starvation in the aggressive Eucalyptus foliar pathogen Teratosphaeria destructans.</title>
        <authorList>
            <person name="Havenga M."/>
            <person name="Wingfield B.D."/>
            <person name="Wingfield M.J."/>
            <person name="Dreyer L.L."/>
            <person name="Roets F."/>
            <person name="Aylward J."/>
        </authorList>
    </citation>
    <scope>NUCLEOTIDE SEQUENCE [LARGE SCALE GENOMIC DNA]</scope>
    <source>
        <strain evidence="2">CMW44962</strain>
    </source>
</reference>
<evidence type="ECO:0000313" key="2">
    <source>
        <dbReference type="EMBL" id="KAH9827125.1"/>
    </source>
</evidence>
<feature type="region of interest" description="Disordered" evidence="1">
    <location>
        <begin position="39"/>
        <end position="71"/>
    </location>
</feature>
<feature type="compositionally biased region" description="Basic and acidic residues" evidence="1">
    <location>
        <begin position="489"/>
        <end position="498"/>
    </location>
</feature>
<evidence type="ECO:0000256" key="1">
    <source>
        <dbReference type="SAM" id="MobiDB-lite"/>
    </source>
</evidence>
<keyword evidence="3" id="KW-1185">Reference proteome</keyword>
<sequence length="498" mass="54859">MQYGDSYPDQPRSSVDIVSVVDRSSSALSSDLLSSGIGSAAAARAESARDKSASAQPDEALLSSSEQSNMSPKLHARNTLLLNRSQHIAVFQPEHHAGTSASTTNMLPPLPVGVDGLDLKAVGSFNSTDTTPPLPENDNGLALPVLRSQRNGQPQTPNHHFDLAGIVTYANNASHDSSPLTSPQHSTSHQAESILSLDGARHTDLSVLSIAQQLHEHEITDNAGFQEPQIEYESIHSTRVSFSDAFTMRLTEHDRQWRSGRQGTSWGFLNLNIEIRSKVFQAILAKYCKTADKQDDWLLALNLLYTCRGVRGEFGGPYTSTVSGLPLKFDFNDSTSRLGYVRWLHAFGARLQYVEQVLHEQEVDNSGKARALKMTFRRLSVGNVSIEVYCKCREGSMPCRSEQQHDDWLARKEGVEGMTDNEVTNIHTLSMADIITDFGGYFGRQTSLYGFMVVQQPHEMPKLRDAQWTARGKLHGVSPTALTPLAEPHAPKKKGDSY</sequence>
<reference evidence="2 3" key="1">
    <citation type="journal article" date="2018" name="IMA Fungus">
        <title>IMA Genome-F 10: Nine draft genome sequences of Claviceps purpurea s.lat., including C. arundinis, C. humidiphila, and C. cf. spartinae, pseudomolecules for the pitch canker pathogen Fusarium circinatum, draft genome of Davidsoniella eucalypti, Grosmannia galeiformis, Quambalaria eucalypti, and Teratosphaeria destructans.</title>
        <authorList>
            <person name="Wingfield B.D."/>
            <person name="Liu M."/>
            <person name="Nguyen H.D."/>
            <person name="Lane F.A."/>
            <person name="Morgan S.W."/>
            <person name="De Vos L."/>
            <person name="Wilken P.M."/>
            <person name="Duong T.A."/>
            <person name="Aylward J."/>
            <person name="Coetzee M.P."/>
            <person name="Dadej K."/>
            <person name="De Beer Z.W."/>
            <person name="Findlay W."/>
            <person name="Havenga M."/>
            <person name="Kolarik M."/>
            <person name="Menzies J.G."/>
            <person name="Naidoo K."/>
            <person name="Pochopski O."/>
            <person name="Shoukouhi P."/>
            <person name="Santana Q.C."/>
            <person name="Seifert K.A."/>
            <person name="Soal N."/>
            <person name="Steenkamp E.T."/>
            <person name="Tatham C.T."/>
            <person name="van der Nest M.A."/>
            <person name="Wingfield M.J."/>
        </authorList>
    </citation>
    <scope>NUCLEOTIDE SEQUENCE [LARGE SCALE GENOMIC DNA]</scope>
    <source>
        <strain evidence="2">CMW44962</strain>
    </source>
</reference>
<accession>A0A9W7W277</accession>
<name>A0A9W7W277_9PEZI</name>
<evidence type="ECO:0000313" key="3">
    <source>
        <dbReference type="Proteomes" id="UP001138500"/>
    </source>
</evidence>
<feature type="compositionally biased region" description="Polar residues" evidence="1">
    <location>
        <begin position="62"/>
        <end position="71"/>
    </location>
</feature>
<comment type="caution">
    <text evidence="2">The sequence shown here is derived from an EMBL/GenBank/DDBJ whole genome shotgun (WGS) entry which is preliminary data.</text>
</comment>
<dbReference type="EMBL" id="RIBY02001912">
    <property type="protein sequence ID" value="KAH9827125.1"/>
    <property type="molecule type" value="Genomic_DNA"/>
</dbReference>
<protein>
    <submittedName>
        <fullName evidence="2">Uncharacterized protein</fullName>
    </submittedName>
</protein>
<dbReference type="Proteomes" id="UP001138500">
    <property type="component" value="Unassembled WGS sequence"/>
</dbReference>
<gene>
    <name evidence="2" type="ORF">Tdes44962_MAKER03095</name>
</gene>
<feature type="region of interest" description="Disordered" evidence="1">
    <location>
        <begin position="479"/>
        <end position="498"/>
    </location>
</feature>
<proteinExistence type="predicted"/>